<dbReference type="OrthoDB" id="9794455at2"/>
<sequence>MLQGPDSDTNAYSKIINQGAGALPLVRWHADNHTHELVPVYAKGVGADYFLSIAKSEPNLGRIYDAPEGSQRYVDNTNIFDAATNALGIKTDK</sequence>
<evidence type="ECO:0000313" key="1">
    <source>
        <dbReference type="EMBL" id="SUT88516.1"/>
    </source>
</evidence>
<protein>
    <submittedName>
        <fullName evidence="1">Alkaline phosphatase</fullName>
    </submittedName>
</protein>
<name>A0A380TMG3_9PAST</name>
<organism evidence="1 2">
    <name type="scientific">[Actinobacillus] rossii</name>
    <dbReference type="NCBI Taxonomy" id="123820"/>
    <lineage>
        <taxon>Bacteria</taxon>
        <taxon>Pseudomonadati</taxon>
        <taxon>Pseudomonadota</taxon>
        <taxon>Gammaproteobacteria</taxon>
        <taxon>Pasteurellales</taxon>
        <taxon>Pasteurellaceae</taxon>
    </lineage>
</organism>
<proteinExistence type="predicted"/>
<accession>A0A380TMG3</accession>
<dbReference type="Proteomes" id="UP000254649">
    <property type="component" value="Unassembled WGS sequence"/>
</dbReference>
<dbReference type="SUPFAM" id="SSF53649">
    <property type="entry name" value="Alkaline phosphatase-like"/>
    <property type="match status" value="1"/>
</dbReference>
<keyword evidence="2" id="KW-1185">Reference proteome</keyword>
<dbReference type="EMBL" id="UFRQ01000003">
    <property type="protein sequence ID" value="SUT88516.1"/>
    <property type="molecule type" value="Genomic_DNA"/>
</dbReference>
<evidence type="ECO:0000313" key="2">
    <source>
        <dbReference type="Proteomes" id="UP000254649"/>
    </source>
</evidence>
<dbReference type="InterPro" id="IPR017850">
    <property type="entry name" value="Alkaline_phosphatase_core_sf"/>
</dbReference>
<dbReference type="AlphaFoldDB" id="A0A380TMG3"/>
<gene>
    <name evidence="1" type="ORF">NCTC10801_00495</name>
</gene>
<reference evidence="1 2" key="1">
    <citation type="submission" date="2018-06" db="EMBL/GenBank/DDBJ databases">
        <authorList>
            <consortium name="Pathogen Informatics"/>
            <person name="Doyle S."/>
        </authorList>
    </citation>
    <scope>NUCLEOTIDE SEQUENCE [LARGE SCALE GENOMIC DNA]</scope>
    <source>
        <strain evidence="1 2">NCTC10801</strain>
    </source>
</reference>